<dbReference type="OrthoDB" id="9810759at2"/>
<dbReference type="STRING" id="180163.SAMN02745174_01564"/>
<dbReference type="Proteomes" id="UP000191153">
    <property type="component" value="Unassembled WGS sequence"/>
</dbReference>
<accession>A0A1T4NJZ7</accession>
<protein>
    <submittedName>
        <fullName evidence="3">Ion channel</fullName>
    </submittedName>
</protein>
<dbReference type="RefSeq" id="WP_078694053.1">
    <property type="nucleotide sequence ID" value="NZ_FUWX01000011.1"/>
</dbReference>
<name>A0A1T4NJZ7_9FUSO</name>
<evidence type="ECO:0000313" key="4">
    <source>
        <dbReference type="Proteomes" id="UP000191153"/>
    </source>
</evidence>
<sequence length="233" mass="26964">MNITFRFFKILILTIILSLIIPLIPKETSNYPLNVLNIFLSLFPLNFLVIKNFIFKDGIIKATFLIFYYVLLVPFINLSLKIQNDPGLRYFYIFLSLINVFLLISSHGILLKYIFKDIFLRKRKIEIKDIFIVLSTYITIAISFGLIYSILDLLSPAPLLRGITGNPYSFEHYFQHIYFSFITISGIGYGDIVPNSTIIRFLVIIEYLFGFIITNVILALTLSSGIFNNKEKK</sequence>
<feature type="transmembrane region" description="Helical" evidence="1">
    <location>
        <begin position="130"/>
        <end position="151"/>
    </location>
</feature>
<dbReference type="InterPro" id="IPR013099">
    <property type="entry name" value="K_chnl_dom"/>
</dbReference>
<proteinExistence type="predicted"/>
<dbReference type="EMBL" id="FUWX01000011">
    <property type="protein sequence ID" value="SJZ79569.1"/>
    <property type="molecule type" value="Genomic_DNA"/>
</dbReference>
<feature type="transmembrane region" description="Helical" evidence="1">
    <location>
        <begin position="31"/>
        <end position="50"/>
    </location>
</feature>
<evidence type="ECO:0000313" key="3">
    <source>
        <dbReference type="EMBL" id="SJZ79569.1"/>
    </source>
</evidence>
<dbReference type="Gene3D" id="1.10.287.70">
    <property type="match status" value="1"/>
</dbReference>
<keyword evidence="1" id="KW-1133">Transmembrane helix</keyword>
<feature type="transmembrane region" description="Helical" evidence="1">
    <location>
        <begin position="90"/>
        <end position="110"/>
    </location>
</feature>
<dbReference type="AlphaFoldDB" id="A0A1T4NJZ7"/>
<feature type="transmembrane region" description="Helical" evidence="1">
    <location>
        <begin position="7"/>
        <end position="25"/>
    </location>
</feature>
<organism evidence="3 4">
    <name type="scientific">Cetobacterium ceti</name>
    <dbReference type="NCBI Taxonomy" id="180163"/>
    <lineage>
        <taxon>Bacteria</taxon>
        <taxon>Fusobacteriati</taxon>
        <taxon>Fusobacteriota</taxon>
        <taxon>Fusobacteriia</taxon>
        <taxon>Fusobacteriales</taxon>
        <taxon>Fusobacteriaceae</taxon>
        <taxon>Cetobacterium</taxon>
    </lineage>
</organism>
<keyword evidence="1" id="KW-0812">Transmembrane</keyword>
<feature type="transmembrane region" description="Helical" evidence="1">
    <location>
        <begin position="204"/>
        <end position="227"/>
    </location>
</feature>
<feature type="transmembrane region" description="Helical" evidence="1">
    <location>
        <begin position="62"/>
        <end position="78"/>
    </location>
</feature>
<feature type="domain" description="Potassium channel" evidence="2">
    <location>
        <begin position="143"/>
        <end position="220"/>
    </location>
</feature>
<dbReference type="Pfam" id="PF07885">
    <property type="entry name" value="Ion_trans_2"/>
    <property type="match status" value="1"/>
</dbReference>
<gene>
    <name evidence="3" type="ORF">SAMN02745174_01564</name>
</gene>
<evidence type="ECO:0000259" key="2">
    <source>
        <dbReference type="Pfam" id="PF07885"/>
    </source>
</evidence>
<keyword evidence="1" id="KW-0472">Membrane</keyword>
<evidence type="ECO:0000256" key="1">
    <source>
        <dbReference type="SAM" id="Phobius"/>
    </source>
</evidence>
<reference evidence="3 4" key="1">
    <citation type="submission" date="2017-02" db="EMBL/GenBank/DDBJ databases">
        <authorList>
            <person name="Peterson S.W."/>
        </authorList>
    </citation>
    <scope>NUCLEOTIDE SEQUENCE [LARGE SCALE GENOMIC DNA]</scope>
    <source>
        <strain evidence="3 4">ATCC 700028</strain>
    </source>
</reference>
<feature type="transmembrane region" description="Helical" evidence="1">
    <location>
        <begin position="173"/>
        <end position="192"/>
    </location>
</feature>
<dbReference type="SUPFAM" id="SSF81324">
    <property type="entry name" value="Voltage-gated potassium channels"/>
    <property type="match status" value="1"/>
</dbReference>
<keyword evidence="4" id="KW-1185">Reference proteome</keyword>